<feature type="compositionally biased region" description="Basic residues" evidence="12">
    <location>
        <begin position="771"/>
        <end position="780"/>
    </location>
</feature>
<reference key="1">
    <citation type="journal article" date="2007" name="Nature">
        <title>The medaka draft genome and insights into vertebrate genome evolution.</title>
        <authorList>
            <person name="Kasahara M."/>
            <person name="Naruse K."/>
            <person name="Sasaki S."/>
            <person name="Nakatani Y."/>
            <person name="Qu W."/>
            <person name="Ahsan B."/>
            <person name="Yamada T."/>
            <person name="Nagayasu Y."/>
            <person name="Doi K."/>
            <person name="Kasai Y."/>
            <person name="Jindo T."/>
            <person name="Kobayashi D."/>
            <person name="Shimada A."/>
            <person name="Toyoda A."/>
            <person name="Kuroki Y."/>
            <person name="Fujiyama A."/>
            <person name="Sasaki T."/>
            <person name="Shimizu A."/>
            <person name="Asakawa S."/>
            <person name="Shimizu N."/>
            <person name="Hashimoto S."/>
            <person name="Yang J."/>
            <person name="Lee Y."/>
            <person name="Matsushima K."/>
            <person name="Sugano S."/>
            <person name="Sakaizumi M."/>
            <person name="Narita T."/>
            <person name="Ohishi K."/>
            <person name="Haga S."/>
            <person name="Ohta F."/>
            <person name="Nomoto H."/>
            <person name="Nogata K."/>
            <person name="Morishita T."/>
            <person name="Endo T."/>
            <person name="Shin-I T."/>
            <person name="Takeda H."/>
            <person name="Morishita S."/>
            <person name="Kohara Y."/>
        </authorList>
    </citation>
    <scope>NUCLEOTIDE SEQUENCE [LARGE SCALE GENOMIC DNA]</scope>
    <source>
        <strain>Hd-rR</strain>
    </source>
</reference>
<evidence type="ECO:0000256" key="1">
    <source>
        <dbReference type="ARBA" id="ARBA00004251"/>
    </source>
</evidence>
<dbReference type="PANTHER" id="PTHR24028">
    <property type="entry name" value="CADHERIN-87A"/>
    <property type="match status" value="1"/>
</dbReference>
<dbReference type="CDD" id="cd11304">
    <property type="entry name" value="Cadherin_repeat"/>
    <property type="match status" value="6"/>
</dbReference>
<feature type="region of interest" description="Disordered" evidence="12">
    <location>
        <begin position="762"/>
        <end position="878"/>
    </location>
</feature>
<keyword evidence="6 11" id="KW-0106">Calcium</keyword>
<dbReference type="InterPro" id="IPR020894">
    <property type="entry name" value="Cadherin_CS"/>
</dbReference>
<organism evidence="16 17">
    <name type="scientific">Oryzias latipes</name>
    <name type="common">Japanese rice fish</name>
    <name type="synonym">Japanese killifish</name>
    <dbReference type="NCBI Taxonomy" id="8090"/>
    <lineage>
        <taxon>Eukaryota</taxon>
        <taxon>Metazoa</taxon>
        <taxon>Chordata</taxon>
        <taxon>Craniata</taxon>
        <taxon>Vertebrata</taxon>
        <taxon>Euteleostomi</taxon>
        <taxon>Actinopterygii</taxon>
        <taxon>Neopterygii</taxon>
        <taxon>Teleostei</taxon>
        <taxon>Neoteleostei</taxon>
        <taxon>Acanthomorphata</taxon>
        <taxon>Ovalentaria</taxon>
        <taxon>Atherinomorphae</taxon>
        <taxon>Beloniformes</taxon>
        <taxon>Adrianichthyidae</taxon>
        <taxon>Oryziinae</taxon>
        <taxon>Oryzias</taxon>
    </lineage>
</organism>
<reference evidence="16" key="4">
    <citation type="submission" date="2025-09" db="UniProtKB">
        <authorList>
            <consortium name="Ensembl"/>
        </authorList>
    </citation>
    <scope>IDENTIFICATION</scope>
    <source>
        <strain evidence="16">HNI</strain>
    </source>
</reference>
<keyword evidence="3 13" id="KW-0812">Transmembrane</keyword>
<feature type="domain" description="Cadherin" evidence="15">
    <location>
        <begin position="361"/>
        <end position="466"/>
    </location>
</feature>
<dbReference type="Proteomes" id="UP000265180">
    <property type="component" value="Chromosome 10"/>
</dbReference>
<keyword evidence="9 13" id="KW-0472">Membrane</keyword>
<feature type="compositionally biased region" description="Low complexity" evidence="12">
    <location>
        <begin position="834"/>
        <end position="844"/>
    </location>
</feature>
<evidence type="ECO:0000256" key="11">
    <source>
        <dbReference type="PROSITE-ProRule" id="PRU00043"/>
    </source>
</evidence>
<dbReference type="FunFam" id="2.60.40.60:FF:000375">
    <property type="entry name" value="Protocadherin 12"/>
    <property type="match status" value="1"/>
</dbReference>
<feature type="transmembrane region" description="Helical" evidence="13">
    <location>
        <begin position="722"/>
        <end position="750"/>
    </location>
</feature>
<name>A0A3P9L3V1_ORYLA</name>
<comment type="subcellular location">
    <subcellularLocation>
        <location evidence="1">Cell membrane</location>
        <topology evidence="1">Single-pass type I membrane protein</topology>
    </subcellularLocation>
</comment>
<keyword evidence="4 14" id="KW-0732">Signal</keyword>
<dbReference type="PANTHER" id="PTHR24028:SF42">
    <property type="entry name" value="PROTOCADHERIN-12"/>
    <property type="match status" value="1"/>
</dbReference>
<feature type="signal peptide" evidence="14">
    <location>
        <begin position="1"/>
        <end position="19"/>
    </location>
</feature>
<reference evidence="16" key="3">
    <citation type="submission" date="2025-08" db="UniProtKB">
        <authorList>
            <consortium name="Ensembl"/>
        </authorList>
    </citation>
    <scope>IDENTIFICATION</scope>
    <source>
        <strain evidence="16">HNI</strain>
    </source>
</reference>
<evidence type="ECO:0000256" key="13">
    <source>
        <dbReference type="SAM" id="Phobius"/>
    </source>
</evidence>
<dbReference type="FunFam" id="2.60.40.60:FF:000020">
    <property type="entry name" value="Dachsous cadherin-related 1b"/>
    <property type="match status" value="1"/>
</dbReference>
<feature type="region of interest" description="Disordered" evidence="12">
    <location>
        <begin position="1016"/>
        <end position="1055"/>
    </location>
</feature>
<dbReference type="Pfam" id="PF08266">
    <property type="entry name" value="Cadherin_2"/>
    <property type="match status" value="1"/>
</dbReference>
<feature type="domain" description="Cadherin" evidence="15">
    <location>
        <begin position="467"/>
        <end position="574"/>
    </location>
</feature>
<dbReference type="GO" id="GO:0005509">
    <property type="term" value="F:calcium ion binding"/>
    <property type="evidence" value="ECO:0007669"/>
    <property type="project" value="UniProtKB-UniRule"/>
</dbReference>
<dbReference type="Pfam" id="PF00028">
    <property type="entry name" value="Cadherin"/>
    <property type="match status" value="4"/>
</dbReference>
<dbReference type="Ensembl" id="ENSORLT00020023245.1">
    <property type="protein sequence ID" value="ENSORLP00020015277.1"/>
    <property type="gene ID" value="ENSORLG00020016295.1"/>
</dbReference>
<dbReference type="PRINTS" id="PR00205">
    <property type="entry name" value="CADHERIN"/>
</dbReference>
<dbReference type="SUPFAM" id="SSF49313">
    <property type="entry name" value="Cadherin-like"/>
    <property type="match status" value="5"/>
</dbReference>
<dbReference type="InterPro" id="IPR050174">
    <property type="entry name" value="Protocadherin/Cadherin-CA"/>
</dbReference>
<dbReference type="SMART" id="SM00112">
    <property type="entry name" value="CA"/>
    <property type="match status" value="6"/>
</dbReference>
<feature type="domain" description="Cadherin" evidence="15">
    <location>
        <begin position="30"/>
        <end position="138"/>
    </location>
</feature>
<keyword evidence="2" id="KW-1003">Cell membrane</keyword>
<protein>
    <submittedName>
        <fullName evidence="16">Protocadherin 12</fullName>
    </submittedName>
</protein>
<evidence type="ECO:0000313" key="17">
    <source>
        <dbReference type="Proteomes" id="UP000265180"/>
    </source>
</evidence>
<keyword evidence="10" id="KW-0325">Glycoprotein</keyword>
<reference evidence="16 17" key="2">
    <citation type="submission" date="2017-04" db="EMBL/GenBank/DDBJ databases">
        <title>CpG methylation of centromeres and impact of large insertions on vertebrate speciation.</title>
        <authorList>
            <person name="Ichikawa K."/>
            <person name="Yoshimura J."/>
            <person name="Morishita S."/>
        </authorList>
    </citation>
    <scope>NUCLEOTIDE SEQUENCE</scope>
    <source>
        <strain evidence="16 17">HNI</strain>
    </source>
</reference>
<evidence type="ECO:0000256" key="12">
    <source>
        <dbReference type="SAM" id="MobiDB-lite"/>
    </source>
</evidence>
<dbReference type="Gene3D" id="2.60.40.60">
    <property type="entry name" value="Cadherins"/>
    <property type="match status" value="6"/>
</dbReference>
<dbReference type="FunFam" id="2.60.40.60:FF:000007">
    <property type="entry name" value="Protocadherin alpha 2"/>
    <property type="match status" value="1"/>
</dbReference>
<dbReference type="GO" id="GO:0009653">
    <property type="term" value="P:anatomical structure morphogenesis"/>
    <property type="evidence" value="ECO:0007669"/>
    <property type="project" value="UniProtKB-ARBA"/>
</dbReference>
<feature type="compositionally biased region" description="Basic and acidic residues" evidence="12">
    <location>
        <begin position="849"/>
        <end position="859"/>
    </location>
</feature>
<feature type="region of interest" description="Disordered" evidence="12">
    <location>
        <begin position="919"/>
        <end position="974"/>
    </location>
</feature>
<evidence type="ECO:0000256" key="10">
    <source>
        <dbReference type="ARBA" id="ARBA00023180"/>
    </source>
</evidence>
<accession>A0A3P9L3V1</accession>
<evidence type="ECO:0000256" key="3">
    <source>
        <dbReference type="ARBA" id="ARBA00022692"/>
    </source>
</evidence>
<feature type="domain" description="Cadherin" evidence="15">
    <location>
        <begin position="139"/>
        <end position="247"/>
    </location>
</feature>
<evidence type="ECO:0000256" key="8">
    <source>
        <dbReference type="ARBA" id="ARBA00022989"/>
    </source>
</evidence>
<dbReference type="PROSITE" id="PS50268">
    <property type="entry name" value="CADHERIN_2"/>
    <property type="match status" value="6"/>
</dbReference>
<evidence type="ECO:0000256" key="7">
    <source>
        <dbReference type="ARBA" id="ARBA00022889"/>
    </source>
</evidence>
<dbReference type="InterPro" id="IPR015919">
    <property type="entry name" value="Cadherin-like_sf"/>
</dbReference>
<evidence type="ECO:0000256" key="9">
    <source>
        <dbReference type="ARBA" id="ARBA00023136"/>
    </source>
</evidence>
<sequence length="1115" mass="121958">MRFLLTPVMLLLALPLVLSLSSETLSSESSPITIQYRVWEEQPAGTQVGCLLDDLRRSDEGGSLEDFQVLERGKALPFSVSTRDGVVSTQGRLDREQLCRGSDLCEVAFSVLYRKSGAVNCLRVRVEVMDLNDHSPSFPSALQEVEISETASLGMRIPLERAVDPDAGTNGLQAYTLSTSLHFVLEVTNAPAGIKQAELVVIKELDRELQDSFDLTMVAWDKGNPAKSGTTSIRVLIQDSNDNSPKFEDSYPTVTIPEDTALGTTIIKLRASDPDLGPNGEVDFLLSKLNLPAVQKGFYVDSQTGDLIVQAPLDYEVQSSYEVIIQAVDRGPNAIPAHCKVQVELMDVNDNAPRIHTAWTSDASDAATVMETAPVGTFVAMVTVNDADSGKNGEVSLAIKDVSVPFRLIKMYGNIYKVVTDGSLDREKVMHYNVTLLAQDHGSPLLVSVEQLGVSVLDDNDNAPVFSANIYRATLKENSAAENSILQLKAHDEDLGLNGRVSYYIGSQNEEIRHTHFTIHPRSGVIRVQQPLDYEERSSYSFIVGAVDHGHPPLTGTTTVQIEIEDVNDNHPVIKEPEPRKGVASVSIPVNAHKGEIVTEVGSEAEENPHVLPINPPSREEGFGFLASTIKAEDLDSGLNGKLQFFITEGNQFGLFWLDQATGQLYVNTTNVTELIGRNFRMGLRVSDMGTPTLDTTVTLEVAFINLKDHLRNSSPGNRGQLSFTMMIAICLGSTCLLLLLAIALVTTFCRPDKRDNRAYNCRQAESSYTRHPRRPQKSIRKSDIQLIPVIRGRKEEAAEDDGEAQPLTPPPLAEDQQPVATSYSTLRQGRNPSSSSSSGSHSSTLKRYKPEGKEKEHAASQATLRRPKMSAAQDAERQRMLRDLVRLSMVFGDSPELSSASPEVQQISQLLSLLRQGQLQPRPNFRGNKYSHRSGRYGGQDGSDWQSTKDSGHGESEAGDVDWEPGRESPIDPQIEEGLHNLLNNPDGVFSQDCDPSWMARLSVPLTADYHDNVFVPDQPPSSETDNLARGGLSSSSSFSTFGKTPEKDGPLGGALLSEVSTLFEMLMTQKADAHPGPRPDVLYRLSAAYRRSVGLNAAAATHSRPPHKPAPHD</sequence>
<dbReference type="FunFam" id="2.60.40.60:FF:000002">
    <property type="entry name" value="Protocadherin alpha 2"/>
    <property type="match status" value="1"/>
</dbReference>
<dbReference type="InterPro" id="IPR013164">
    <property type="entry name" value="Cadherin_N"/>
</dbReference>
<dbReference type="FunFam" id="2.60.40.60:FF:000386">
    <property type="entry name" value="Protocadherin 12"/>
    <property type="match status" value="1"/>
</dbReference>
<feature type="chain" id="PRO_5018251045" evidence="14">
    <location>
        <begin position="20"/>
        <end position="1115"/>
    </location>
</feature>
<evidence type="ECO:0000256" key="14">
    <source>
        <dbReference type="SAM" id="SignalP"/>
    </source>
</evidence>
<evidence type="ECO:0000256" key="2">
    <source>
        <dbReference type="ARBA" id="ARBA00022475"/>
    </source>
</evidence>
<dbReference type="GO" id="GO:0005886">
    <property type="term" value="C:plasma membrane"/>
    <property type="evidence" value="ECO:0007669"/>
    <property type="project" value="UniProtKB-SubCell"/>
</dbReference>
<dbReference type="InterPro" id="IPR002126">
    <property type="entry name" value="Cadherin-like_dom"/>
</dbReference>
<keyword evidence="7" id="KW-0130">Cell adhesion</keyword>
<keyword evidence="5" id="KW-0677">Repeat</keyword>
<proteinExistence type="predicted"/>
<evidence type="ECO:0000256" key="5">
    <source>
        <dbReference type="ARBA" id="ARBA00022737"/>
    </source>
</evidence>
<dbReference type="PROSITE" id="PS00232">
    <property type="entry name" value="CADHERIN_1"/>
    <property type="match status" value="2"/>
</dbReference>
<evidence type="ECO:0000313" key="16">
    <source>
        <dbReference type="Ensembl" id="ENSORLP00020015277.1"/>
    </source>
</evidence>
<evidence type="ECO:0000256" key="4">
    <source>
        <dbReference type="ARBA" id="ARBA00022729"/>
    </source>
</evidence>
<feature type="compositionally biased region" description="Polar residues" evidence="12">
    <location>
        <begin position="819"/>
        <end position="833"/>
    </location>
</feature>
<evidence type="ECO:0000259" key="15">
    <source>
        <dbReference type="PROSITE" id="PS50268"/>
    </source>
</evidence>
<evidence type="ECO:0000256" key="6">
    <source>
        <dbReference type="ARBA" id="ARBA00022837"/>
    </source>
</evidence>
<dbReference type="FunFam" id="2.60.40.60:FF:000190">
    <property type="entry name" value="Protocadherin 12"/>
    <property type="match status" value="1"/>
</dbReference>
<dbReference type="GO" id="GO:0007156">
    <property type="term" value="P:homophilic cell adhesion via plasma membrane adhesion molecules"/>
    <property type="evidence" value="ECO:0007669"/>
    <property type="project" value="InterPro"/>
</dbReference>
<keyword evidence="8 13" id="KW-1133">Transmembrane helix</keyword>
<dbReference type="AlphaFoldDB" id="A0A3P9L3V1"/>
<feature type="domain" description="Cadherin" evidence="15">
    <location>
        <begin position="248"/>
        <end position="355"/>
    </location>
</feature>
<feature type="domain" description="Cadherin" evidence="15">
    <location>
        <begin position="624"/>
        <end position="718"/>
    </location>
</feature>